<evidence type="ECO:0000256" key="8">
    <source>
        <dbReference type="ARBA" id="ARBA00044454"/>
    </source>
</evidence>
<evidence type="ECO:0000256" key="3">
    <source>
        <dbReference type="ARBA" id="ARBA00022723"/>
    </source>
</evidence>
<dbReference type="Gene3D" id="3.40.50.1220">
    <property type="entry name" value="TPP-binding domain"/>
    <property type="match status" value="1"/>
</dbReference>
<dbReference type="FunFam" id="3.40.50.970:FF:000050">
    <property type="entry name" value="2-hydroxyacyl-CoA lyase"/>
    <property type="match status" value="1"/>
</dbReference>
<organism evidence="15 16">
    <name type="scientific">Diploscapter pachys</name>
    <dbReference type="NCBI Taxonomy" id="2018661"/>
    <lineage>
        <taxon>Eukaryota</taxon>
        <taxon>Metazoa</taxon>
        <taxon>Ecdysozoa</taxon>
        <taxon>Nematoda</taxon>
        <taxon>Chromadorea</taxon>
        <taxon>Rhabditida</taxon>
        <taxon>Rhabditina</taxon>
        <taxon>Rhabditomorpha</taxon>
        <taxon>Rhabditoidea</taxon>
        <taxon>Rhabditidae</taxon>
        <taxon>Diploscapter</taxon>
    </lineage>
</organism>
<dbReference type="SUPFAM" id="SSF52467">
    <property type="entry name" value="DHS-like NAD/FAD-binding domain"/>
    <property type="match status" value="2"/>
</dbReference>
<dbReference type="STRING" id="2018661.A0A2A2LZ33"/>
<dbReference type="GO" id="GO:0030976">
    <property type="term" value="F:thiamine pyrophosphate binding"/>
    <property type="evidence" value="ECO:0007669"/>
    <property type="project" value="InterPro"/>
</dbReference>
<evidence type="ECO:0000259" key="13">
    <source>
        <dbReference type="Pfam" id="PF02775"/>
    </source>
</evidence>
<dbReference type="PANTHER" id="PTHR43710">
    <property type="entry name" value="2-HYDROXYACYL-COA LYASE"/>
    <property type="match status" value="1"/>
</dbReference>
<feature type="domain" description="Thiamine pyrophosphate enzyme N-terminal TPP-binding" evidence="14">
    <location>
        <begin position="93"/>
        <end position="206"/>
    </location>
</feature>
<comment type="similarity">
    <text evidence="2 11">Belongs to the TPP enzyme family.</text>
</comment>
<accession>A0A2A2LZ33</accession>
<keyword evidence="6" id="KW-0456">Lyase</keyword>
<comment type="caution">
    <text evidence="15">The sequence shown here is derived from an EMBL/GenBank/DDBJ whole genome shotgun (WGS) entry which is preliminary data.</text>
</comment>
<comment type="catalytic activity">
    <reaction evidence="10">
        <text>2-hydroxyoctadecanoyl-CoA = heptadecanal + formyl-CoA</text>
        <dbReference type="Rhea" id="RHEA:55196"/>
        <dbReference type="ChEBI" id="CHEBI:57376"/>
        <dbReference type="ChEBI" id="CHEBI:74116"/>
        <dbReference type="ChEBI" id="CHEBI:138631"/>
    </reaction>
    <physiologicalReaction direction="left-to-right" evidence="10">
        <dbReference type="Rhea" id="RHEA:55197"/>
    </physiologicalReaction>
</comment>
<dbReference type="InterPro" id="IPR012000">
    <property type="entry name" value="Thiamin_PyroP_enz_cen_dom"/>
</dbReference>
<dbReference type="FunFam" id="3.40.50.970:FF:000042">
    <property type="entry name" value="Oxalyl-CoA decarboxylase"/>
    <property type="match status" value="1"/>
</dbReference>
<evidence type="ECO:0000259" key="14">
    <source>
        <dbReference type="Pfam" id="PF02776"/>
    </source>
</evidence>
<keyword evidence="3" id="KW-0479">Metal-binding</keyword>
<dbReference type="AlphaFoldDB" id="A0A2A2LZ33"/>
<dbReference type="GO" id="GO:0000287">
    <property type="term" value="F:magnesium ion binding"/>
    <property type="evidence" value="ECO:0007669"/>
    <property type="project" value="InterPro"/>
</dbReference>
<feature type="domain" description="Thiamine pyrophosphate enzyme TPP-binding" evidence="13">
    <location>
        <begin position="511"/>
        <end position="662"/>
    </location>
</feature>
<dbReference type="Pfam" id="PF00205">
    <property type="entry name" value="TPP_enzyme_M"/>
    <property type="match status" value="1"/>
</dbReference>
<dbReference type="Pfam" id="PF02776">
    <property type="entry name" value="TPP_enzyme_N"/>
    <property type="match status" value="1"/>
</dbReference>
<dbReference type="OrthoDB" id="16262at2759"/>
<keyword evidence="5 11" id="KW-0786">Thiamine pyrophosphate</keyword>
<feature type="domain" description="Thiamine pyrophosphate enzyme central" evidence="12">
    <location>
        <begin position="336"/>
        <end position="440"/>
    </location>
</feature>
<dbReference type="EC" id="4.1.2.63" evidence="9"/>
<dbReference type="GO" id="GO:0005777">
    <property type="term" value="C:peroxisome"/>
    <property type="evidence" value="ECO:0007669"/>
    <property type="project" value="TreeGrafter"/>
</dbReference>
<dbReference type="CDD" id="cd02004">
    <property type="entry name" value="TPP_BZL_OCoD_HPCL"/>
    <property type="match status" value="1"/>
</dbReference>
<evidence type="ECO:0000259" key="12">
    <source>
        <dbReference type="Pfam" id="PF00205"/>
    </source>
</evidence>
<proteinExistence type="inferred from homology"/>
<dbReference type="EMBL" id="LIAE01006310">
    <property type="protein sequence ID" value="PAV91504.1"/>
    <property type="molecule type" value="Genomic_DNA"/>
</dbReference>
<sequence>MISYLFLILCFRVANDKMHGIKRHLTATQNLVTGPIFYQTATKNGIFLGQRSHSSFGKDRTKWYNSDKSRWIQNVERQYSHGLDQPTLKQGEMDGATVIARALKEQGVEYVFGVVGFPIIEVGMAVQQHGIKYIGCRNEQTACYAAQAMGYLTRRPVVCLVVSGPGLLHAIGGLANATVNCWPVICIGGSSDVDQEGRGAFQEWPQLESARSACKLVSRPTTLSAIPFHIEKAVRTALYGRPGAVYIDIPGNLVLSTEDEAKIPKLPKVSMIPVCIPPENIMKTAIDTIKDAKKPLVIVGKGIILKVFSHIFLIKITNFQKGEIFIPYFSGAGWSERGPTMVQHFLTKSKLPWLASPGGKGIVSDNHERSVASARSLALREADLIILIGARFNWILHFGLPPRFQKDAKVVQIDIQPEEFHQNVQTTVPLMGDIGETLYAMTEHMKNWHYNVHGDWMKQLMENANKNKQVVEKMASDHKTPLNYYAAYHPIRDFISKNDVLIVNEGANTMDIGRTMMPSNLPRRRLDAGTFGTMGVGQGYALAAALYCRDHSPKTKVLCVQGDSAFGFSGMELETIARYKLPVVTVILNNSGIYRGMTPEDMKSVDGDPTLMYPVLSLSAECRYDQMAKALGGDGCMVRTVPEIADALEKAFKKTDGPTVINAIISTDSERKAQTFHWLTRSNI</sequence>
<evidence type="ECO:0000256" key="1">
    <source>
        <dbReference type="ARBA" id="ARBA00001964"/>
    </source>
</evidence>
<dbReference type="CDD" id="cd07035">
    <property type="entry name" value="TPP_PYR_POX_like"/>
    <property type="match status" value="1"/>
</dbReference>
<dbReference type="InterPro" id="IPR029061">
    <property type="entry name" value="THDP-binding"/>
</dbReference>
<evidence type="ECO:0000256" key="9">
    <source>
        <dbReference type="ARBA" id="ARBA00044518"/>
    </source>
</evidence>
<dbReference type="InterPro" id="IPR029035">
    <property type="entry name" value="DHS-like_NAD/FAD-binding_dom"/>
</dbReference>
<evidence type="ECO:0000313" key="16">
    <source>
        <dbReference type="Proteomes" id="UP000218231"/>
    </source>
</evidence>
<evidence type="ECO:0000256" key="2">
    <source>
        <dbReference type="ARBA" id="ARBA00007812"/>
    </source>
</evidence>
<name>A0A2A2LZ33_9BILA</name>
<evidence type="ECO:0000313" key="15">
    <source>
        <dbReference type="EMBL" id="PAV91504.1"/>
    </source>
</evidence>
<dbReference type="Pfam" id="PF02775">
    <property type="entry name" value="TPP_enzyme_C"/>
    <property type="match status" value="1"/>
</dbReference>
<comment type="cofactor">
    <cofactor evidence="1">
        <name>thiamine diphosphate</name>
        <dbReference type="ChEBI" id="CHEBI:58937"/>
    </cofactor>
</comment>
<dbReference type="InterPro" id="IPR011766">
    <property type="entry name" value="TPP_enzyme_TPP-bd"/>
</dbReference>
<dbReference type="InterPro" id="IPR045025">
    <property type="entry name" value="HACL1-like"/>
</dbReference>
<dbReference type="GO" id="GO:0001561">
    <property type="term" value="P:fatty acid alpha-oxidation"/>
    <property type="evidence" value="ECO:0007669"/>
    <property type="project" value="TreeGrafter"/>
</dbReference>
<evidence type="ECO:0000256" key="7">
    <source>
        <dbReference type="ARBA" id="ARBA00044451"/>
    </source>
</evidence>
<evidence type="ECO:0000256" key="11">
    <source>
        <dbReference type="RuleBase" id="RU362132"/>
    </source>
</evidence>
<dbReference type="PANTHER" id="PTHR43710:SF2">
    <property type="entry name" value="2-HYDROXYACYL-COA LYASE 1"/>
    <property type="match status" value="1"/>
</dbReference>
<keyword evidence="16" id="KW-1185">Reference proteome</keyword>
<evidence type="ECO:0000256" key="6">
    <source>
        <dbReference type="ARBA" id="ARBA00023239"/>
    </source>
</evidence>
<comment type="catalytic activity">
    <reaction evidence="7">
        <text>a 2-hydroxy-3-methyl fatty acyl-CoA = a 2-methyl-branched fatty aldehyde + formyl-CoA</text>
        <dbReference type="Rhea" id="RHEA:25375"/>
        <dbReference type="ChEBI" id="CHEBI:49188"/>
        <dbReference type="ChEBI" id="CHEBI:57376"/>
        <dbReference type="ChEBI" id="CHEBI:58783"/>
        <dbReference type="EC" id="4.1.2.63"/>
    </reaction>
    <physiologicalReaction direction="left-to-right" evidence="7">
        <dbReference type="Rhea" id="RHEA:25376"/>
    </physiologicalReaction>
</comment>
<reference evidence="15 16" key="1">
    <citation type="journal article" date="2017" name="Curr. Biol.">
        <title>Genome architecture and evolution of a unichromosomal asexual nematode.</title>
        <authorList>
            <person name="Fradin H."/>
            <person name="Zegar C."/>
            <person name="Gutwein M."/>
            <person name="Lucas J."/>
            <person name="Kovtun M."/>
            <person name="Corcoran D."/>
            <person name="Baugh L.R."/>
            <person name="Kiontke K."/>
            <person name="Gunsalus K."/>
            <person name="Fitch D.H."/>
            <person name="Piano F."/>
        </authorList>
    </citation>
    <scope>NUCLEOTIDE SEQUENCE [LARGE SCALE GENOMIC DNA]</scope>
    <source>
        <strain evidence="15">PF1309</strain>
    </source>
</reference>
<dbReference type="InterPro" id="IPR012001">
    <property type="entry name" value="Thiamin_PyroP_enz_TPP-bd_dom"/>
</dbReference>
<dbReference type="Gene3D" id="3.40.50.970">
    <property type="match status" value="2"/>
</dbReference>
<dbReference type="Proteomes" id="UP000218231">
    <property type="component" value="Unassembled WGS sequence"/>
</dbReference>
<dbReference type="SUPFAM" id="SSF52518">
    <property type="entry name" value="Thiamin diphosphate-binding fold (THDP-binding)"/>
    <property type="match status" value="2"/>
</dbReference>
<keyword evidence="4" id="KW-0460">Magnesium</keyword>
<evidence type="ECO:0000256" key="4">
    <source>
        <dbReference type="ARBA" id="ARBA00022842"/>
    </source>
</evidence>
<dbReference type="GO" id="GO:0106359">
    <property type="term" value="F:2-hydroxyacyl-CoA lyase activity"/>
    <property type="evidence" value="ECO:0007669"/>
    <property type="project" value="UniProtKB-EC"/>
</dbReference>
<gene>
    <name evidence="15" type="ORF">WR25_14201</name>
</gene>
<evidence type="ECO:0000256" key="5">
    <source>
        <dbReference type="ARBA" id="ARBA00023052"/>
    </source>
</evidence>
<protein>
    <recommendedName>
        <fullName evidence="9">2-hydroxyacyl-CoA lyase</fullName>
        <ecNumber evidence="9">4.1.2.63</ecNumber>
    </recommendedName>
</protein>
<comment type="catalytic activity">
    <reaction evidence="8">
        <text>an (R)-2-hydroxy-long-chain-fatty acyl-CoA = a long-chain fatty aldehyde + formyl-CoA</text>
        <dbReference type="Rhea" id="RHEA:67444"/>
        <dbReference type="ChEBI" id="CHEBI:17176"/>
        <dbReference type="ChEBI" id="CHEBI:57376"/>
        <dbReference type="ChEBI" id="CHEBI:170012"/>
        <dbReference type="EC" id="4.1.2.63"/>
    </reaction>
    <physiologicalReaction direction="left-to-right" evidence="8">
        <dbReference type="Rhea" id="RHEA:67445"/>
    </physiologicalReaction>
</comment>
<evidence type="ECO:0000256" key="10">
    <source>
        <dbReference type="ARBA" id="ARBA00048738"/>
    </source>
</evidence>